<feature type="chain" id="PRO_5035745415" description="Secreted protein" evidence="1">
    <location>
        <begin position="27"/>
        <end position="122"/>
    </location>
</feature>
<accession>A0A8R7U6J4</accession>
<name>A0A8R7U6J4_TRIUA</name>
<evidence type="ECO:0008006" key="4">
    <source>
        <dbReference type="Google" id="ProtNLM"/>
    </source>
</evidence>
<dbReference type="Gramene" id="TuG1812G0400001958.01.T01">
    <property type="protein sequence ID" value="TuG1812G0400001958.01.T01.cds464378"/>
    <property type="gene ID" value="TuG1812G0400001958.01"/>
</dbReference>
<evidence type="ECO:0000256" key="1">
    <source>
        <dbReference type="SAM" id="SignalP"/>
    </source>
</evidence>
<reference evidence="3" key="1">
    <citation type="journal article" date="2013" name="Nature">
        <title>Draft genome of the wheat A-genome progenitor Triticum urartu.</title>
        <authorList>
            <person name="Ling H.Q."/>
            <person name="Zhao S."/>
            <person name="Liu D."/>
            <person name="Wang J."/>
            <person name="Sun H."/>
            <person name="Zhang C."/>
            <person name="Fan H."/>
            <person name="Li D."/>
            <person name="Dong L."/>
            <person name="Tao Y."/>
            <person name="Gao C."/>
            <person name="Wu H."/>
            <person name="Li Y."/>
            <person name="Cui Y."/>
            <person name="Guo X."/>
            <person name="Zheng S."/>
            <person name="Wang B."/>
            <person name="Yu K."/>
            <person name="Liang Q."/>
            <person name="Yang W."/>
            <person name="Lou X."/>
            <person name="Chen J."/>
            <person name="Feng M."/>
            <person name="Jian J."/>
            <person name="Zhang X."/>
            <person name="Luo G."/>
            <person name="Jiang Y."/>
            <person name="Liu J."/>
            <person name="Wang Z."/>
            <person name="Sha Y."/>
            <person name="Zhang B."/>
            <person name="Wu H."/>
            <person name="Tang D."/>
            <person name="Shen Q."/>
            <person name="Xue P."/>
            <person name="Zou S."/>
            <person name="Wang X."/>
            <person name="Liu X."/>
            <person name="Wang F."/>
            <person name="Yang Y."/>
            <person name="An X."/>
            <person name="Dong Z."/>
            <person name="Zhang K."/>
            <person name="Zhang X."/>
            <person name="Luo M.C."/>
            <person name="Dvorak J."/>
            <person name="Tong Y."/>
            <person name="Wang J."/>
            <person name="Yang H."/>
            <person name="Li Z."/>
            <person name="Wang D."/>
            <person name="Zhang A."/>
            <person name="Wang J."/>
        </authorList>
    </citation>
    <scope>NUCLEOTIDE SEQUENCE</scope>
    <source>
        <strain evidence="3">cv. G1812</strain>
    </source>
</reference>
<dbReference type="AlphaFoldDB" id="A0A8R7U6J4"/>
<keyword evidence="3" id="KW-1185">Reference proteome</keyword>
<reference evidence="2" key="3">
    <citation type="submission" date="2022-06" db="UniProtKB">
        <authorList>
            <consortium name="EnsemblPlants"/>
        </authorList>
    </citation>
    <scope>IDENTIFICATION</scope>
</reference>
<proteinExistence type="predicted"/>
<organism evidence="2 3">
    <name type="scientific">Triticum urartu</name>
    <name type="common">Red wild einkorn</name>
    <name type="synonym">Crithodium urartu</name>
    <dbReference type="NCBI Taxonomy" id="4572"/>
    <lineage>
        <taxon>Eukaryota</taxon>
        <taxon>Viridiplantae</taxon>
        <taxon>Streptophyta</taxon>
        <taxon>Embryophyta</taxon>
        <taxon>Tracheophyta</taxon>
        <taxon>Spermatophyta</taxon>
        <taxon>Magnoliopsida</taxon>
        <taxon>Liliopsida</taxon>
        <taxon>Poales</taxon>
        <taxon>Poaceae</taxon>
        <taxon>BOP clade</taxon>
        <taxon>Pooideae</taxon>
        <taxon>Triticodae</taxon>
        <taxon>Triticeae</taxon>
        <taxon>Triticinae</taxon>
        <taxon>Triticum</taxon>
    </lineage>
</organism>
<reference evidence="2" key="2">
    <citation type="submission" date="2018-03" db="EMBL/GenBank/DDBJ databases">
        <title>The Triticum urartu genome reveals the dynamic nature of wheat genome evolution.</title>
        <authorList>
            <person name="Ling H."/>
            <person name="Ma B."/>
            <person name="Shi X."/>
            <person name="Liu H."/>
            <person name="Dong L."/>
            <person name="Sun H."/>
            <person name="Cao Y."/>
            <person name="Gao Q."/>
            <person name="Zheng S."/>
            <person name="Li Y."/>
            <person name="Yu Y."/>
            <person name="Du H."/>
            <person name="Qi M."/>
            <person name="Li Y."/>
            <person name="Yu H."/>
            <person name="Cui Y."/>
            <person name="Wang N."/>
            <person name="Chen C."/>
            <person name="Wu H."/>
            <person name="Zhao Y."/>
            <person name="Zhang J."/>
            <person name="Li Y."/>
            <person name="Zhou W."/>
            <person name="Zhang B."/>
            <person name="Hu W."/>
            <person name="Eijk M."/>
            <person name="Tang J."/>
            <person name="Witsenboer H."/>
            <person name="Zhao S."/>
            <person name="Li Z."/>
            <person name="Zhang A."/>
            <person name="Wang D."/>
            <person name="Liang C."/>
        </authorList>
    </citation>
    <scope>NUCLEOTIDE SEQUENCE [LARGE SCALE GENOMIC DNA]</scope>
    <source>
        <strain evidence="2">cv. G1812</strain>
    </source>
</reference>
<evidence type="ECO:0000313" key="3">
    <source>
        <dbReference type="Proteomes" id="UP000015106"/>
    </source>
</evidence>
<protein>
    <recommendedName>
        <fullName evidence="4">Secreted protein</fullName>
    </recommendedName>
</protein>
<keyword evidence="1" id="KW-0732">Signal</keyword>
<sequence length="122" mass="13091">MTRIAQLATGLATSSFLLVVARCIAGATMERHWGVVGAPPRLQWSAARSSELRRGCNGARPGLQWSAAGVVGAPSRLQWIFAGDVDGAASEFFFRAAVQHRRPRLVVGLQLTTYRSITVGGR</sequence>
<evidence type="ECO:0000313" key="2">
    <source>
        <dbReference type="EnsemblPlants" id="TuG1812G0400001958.01.T01.cds464378"/>
    </source>
</evidence>
<dbReference type="EnsemblPlants" id="TuG1812G0400001958.01.T01">
    <property type="protein sequence ID" value="TuG1812G0400001958.01.T01.cds464378"/>
    <property type="gene ID" value="TuG1812G0400001958.01"/>
</dbReference>
<dbReference type="Proteomes" id="UP000015106">
    <property type="component" value="Chromosome 4"/>
</dbReference>
<feature type="signal peptide" evidence="1">
    <location>
        <begin position="1"/>
        <end position="26"/>
    </location>
</feature>